<protein>
    <submittedName>
        <fullName evidence="2">Uncharacterized protein</fullName>
    </submittedName>
</protein>
<accession>A0A2U9CXT4</accession>
<proteinExistence type="predicted"/>
<dbReference type="EMBL" id="CP026264">
    <property type="protein sequence ID" value="AWP21357.1"/>
    <property type="molecule type" value="Genomic_DNA"/>
</dbReference>
<feature type="compositionally biased region" description="Basic and acidic residues" evidence="1">
    <location>
        <begin position="38"/>
        <end position="50"/>
    </location>
</feature>
<name>A0A2U9CXT4_SCOMX</name>
<keyword evidence="3" id="KW-1185">Reference proteome</keyword>
<evidence type="ECO:0000313" key="2">
    <source>
        <dbReference type="EMBL" id="AWP21357.1"/>
    </source>
</evidence>
<evidence type="ECO:0000313" key="3">
    <source>
        <dbReference type="Proteomes" id="UP000246464"/>
    </source>
</evidence>
<gene>
    <name evidence="2" type="ORF">SMAX5B_015780</name>
</gene>
<dbReference type="AlphaFoldDB" id="A0A2U9CXT4"/>
<feature type="region of interest" description="Disordered" evidence="1">
    <location>
        <begin position="16"/>
        <end position="50"/>
    </location>
</feature>
<organism evidence="2 3">
    <name type="scientific">Scophthalmus maximus</name>
    <name type="common">Turbot</name>
    <name type="synonym">Psetta maxima</name>
    <dbReference type="NCBI Taxonomy" id="52904"/>
    <lineage>
        <taxon>Eukaryota</taxon>
        <taxon>Metazoa</taxon>
        <taxon>Chordata</taxon>
        <taxon>Craniata</taxon>
        <taxon>Vertebrata</taxon>
        <taxon>Euteleostomi</taxon>
        <taxon>Actinopterygii</taxon>
        <taxon>Neopterygii</taxon>
        <taxon>Teleostei</taxon>
        <taxon>Neoteleostei</taxon>
        <taxon>Acanthomorphata</taxon>
        <taxon>Carangaria</taxon>
        <taxon>Pleuronectiformes</taxon>
        <taxon>Pleuronectoidei</taxon>
        <taxon>Scophthalmidae</taxon>
        <taxon>Scophthalmus</taxon>
    </lineage>
</organism>
<evidence type="ECO:0000256" key="1">
    <source>
        <dbReference type="SAM" id="MobiDB-lite"/>
    </source>
</evidence>
<reference evidence="2 3" key="1">
    <citation type="submission" date="2017-12" db="EMBL/GenBank/DDBJ databases">
        <title>Integrating genomic resources of turbot (Scophthalmus maximus) in depth evaluation of genetic and physical mapping variation across individuals.</title>
        <authorList>
            <person name="Martinez P."/>
        </authorList>
    </citation>
    <scope>NUCLEOTIDE SEQUENCE [LARGE SCALE GENOMIC DNA]</scope>
</reference>
<sequence length="50" mass="5166">MEEPAVGRKDACAVDTAAAAADESPLPGTLPARGNQARHSETKDVLMDNS</sequence>
<dbReference type="Proteomes" id="UP000246464">
    <property type="component" value="Chromosome 22"/>
</dbReference>